<keyword evidence="2" id="KW-1185">Reference proteome</keyword>
<dbReference type="EMBL" id="VDLU01000002">
    <property type="protein sequence ID" value="TNJ28979.1"/>
    <property type="molecule type" value="Genomic_DNA"/>
</dbReference>
<name>A0A4Z1T8S4_GIAMU</name>
<evidence type="ECO:0000313" key="2">
    <source>
        <dbReference type="Proteomes" id="UP000315496"/>
    </source>
</evidence>
<evidence type="ECO:0000313" key="1">
    <source>
        <dbReference type="EMBL" id="TNJ28979.1"/>
    </source>
</evidence>
<reference evidence="1 2" key="1">
    <citation type="submission" date="2019-05" db="EMBL/GenBank/DDBJ databases">
        <title>The compact genome of Giardia muris reveals important steps in the evolution of intestinal protozoan parasites.</title>
        <authorList>
            <person name="Xu F."/>
            <person name="Jimenez-Gonzalez A."/>
            <person name="Einarsson E."/>
            <person name="Astvaldsson A."/>
            <person name="Peirasmaki D."/>
            <person name="Eckmann L."/>
            <person name="Andersson J.O."/>
            <person name="Svard S.G."/>
            <person name="Jerlstrom-Hultqvist J."/>
        </authorList>
    </citation>
    <scope>NUCLEOTIDE SEQUENCE [LARGE SCALE GENOMIC DNA]</scope>
    <source>
        <strain evidence="1 2">Roberts-Thomson</strain>
    </source>
</reference>
<organism evidence="1 2">
    <name type="scientific">Giardia muris</name>
    <dbReference type="NCBI Taxonomy" id="5742"/>
    <lineage>
        <taxon>Eukaryota</taxon>
        <taxon>Metamonada</taxon>
        <taxon>Diplomonadida</taxon>
        <taxon>Hexamitidae</taxon>
        <taxon>Giardiinae</taxon>
        <taxon>Giardia</taxon>
    </lineage>
</organism>
<accession>A0A4Z1T8S4</accession>
<dbReference type="VEuPathDB" id="GiardiaDB:GMRT_11847"/>
<dbReference type="AlphaFoldDB" id="A0A4Z1T8S4"/>
<protein>
    <submittedName>
        <fullName evidence="1">Uncharacterized protein</fullName>
    </submittedName>
</protein>
<dbReference type="Proteomes" id="UP000315496">
    <property type="component" value="Chromosome 2"/>
</dbReference>
<sequence>MSSASLRPVRVDFKPKAPLSAQRLQRVALNTLGALPKPLQGYYGKCEQIHGLCPHFPCILELERRKAIPLPRVQEIKAYVGIPVDERLRDIGRLVGLVRTSLSYYKRVNLLVREQTLLADARDSLQAWLQTDYLRYIDRLQQMESKETYSKPRLDPMVQEKLGTQEPSTEAIASISTPSHTADSSLLDVSEADTYRTIYDPRRGGTLRAPHYEPDMRRFRAELTKFNPELLYSEVSISGKTFGEPKPQAFRFESTDDIIQHIEQHKQIQLQATTSAQSLDADNAREELEAVRLILRSAFHMQEVVRLAEIDKYLQRRIPGANIKRTIPMLVAQDPHVRQQGATLHIDWLLSSL</sequence>
<gene>
    <name evidence="1" type="ORF">GMRT_11847</name>
</gene>
<comment type="caution">
    <text evidence="1">The sequence shown here is derived from an EMBL/GenBank/DDBJ whole genome shotgun (WGS) entry which is preliminary data.</text>
</comment>
<proteinExistence type="predicted"/>